<dbReference type="AlphaFoldDB" id="A0A2G9ULQ0"/>
<accession>A0A2G9ULQ0</accession>
<evidence type="ECO:0000313" key="1">
    <source>
        <dbReference type="EMBL" id="PIO71083.1"/>
    </source>
</evidence>
<gene>
    <name evidence="1" type="ORF">TELCIR_07027</name>
</gene>
<name>A0A2G9ULQ0_TELCI</name>
<protein>
    <submittedName>
        <fullName evidence="1">Uncharacterized protein</fullName>
    </submittedName>
</protein>
<proteinExistence type="predicted"/>
<dbReference type="Proteomes" id="UP000230423">
    <property type="component" value="Unassembled WGS sequence"/>
</dbReference>
<evidence type="ECO:0000313" key="2">
    <source>
        <dbReference type="Proteomes" id="UP000230423"/>
    </source>
</evidence>
<dbReference type="EMBL" id="KZ346059">
    <property type="protein sequence ID" value="PIO71083.1"/>
    <property type="molecule type" value="Genomic_DNA"/>
</dbReference>
<sequence length="35" mass="3804">MVSSASVTFMLALTETTTAVILGRFTSDQFLLKSH</sequence>
<organism evidence="1 2">
    <name type="scientific">Teladorsagia circumcincta</name>
    <name type="common">Brown stomach worm</name>
    <name type="synonym">Ostertagia circumcincta</name>
    <dbReference type="NCBI Taxonomy" id="45464"/>
    <lineage>
        <taxon>Eukaryota</taxon>
        <taxon>Metazoa</taxon>
        <taxon>Ecdysozoa</taxon>
        <taxon>Nematoda</taxon>
        <taxon>Chromadorea</taxon>
        <taxon>Rhabditida</taxon>
        <taxon>Rhabditina</taxon>
        <taxon>Rhabditomorpha</taxon>
        <taxon>Strongyloidea</taxon>
        <taxon>Trichostrongylidae</taxon>
        <taxon>Teladorsagia</taxon>
    </lineage>
</organism>
<keyword evidence="2" id="KW-1185">Reference proteome</keyword>
<reference evidence="1 2" key="1">
    <citation type="submission" date="2015-09" db="EMBL/GenBank/DDBJ databases">
        <title>Draft genome of the parasitic nematode Teladorsagia circumcincta isolate WARC Sus (inbred).</title>
        <authorList>
            <person name="Mitreva M."/>
        </authorList>
    </citation>
    <scope>NUCLEOTIDE SEQUENCE [LARGE SCALE GENOMIC DNA]</scope>
    <source>
        <strain evidence="1 2">S</strain>
    </source>
</reference>